<proteinExistence type="predicted"/>
<keyword evidence="2" id="KW-1185">Reference proteome</keyword>
<reference evidence="1 2" key="1">
    <citation type="journal article" date="2019" name="Nat. Ecol. Evol.">
        <title>Megaphylogeny resolves global patterns of mushroom evolution.</title>
        <authorList>
            <person name="Varga T."/>
            <person name="Krizsan K."/>
            <person name="Foldi C."/>
            <person name="Dima B."/>
            <person name="Sanchez-Garcia M."/>
            <person name="Sanchez-Ramirez S."/>
            <person name="Szollosi G.J."/>
            <person name="Szarkandi J.G."/>
            <person name="Papp V."/>
            <person name="Albert L."/>
            <person name="Andreopoulos W."/>
            <person name="Angelini C."/>
            <person name="Antonin V."/>
            <person name="Barry K.W."/>
            <person name="Bougher N.L."/>
            <person name="Buchanan P."/>
            <person name="Buyck B."/>
            <person name="Bense V."/>
            <person name="Catcheside P."/>
            <person name="Chovatia M."/>
            <person name="Cooper J."/>
            <person name="Damon W."/>
            <person name="Desjardin D."/>
            <person name="Finy P."/>
            <person name="Geml J."/>
            <person name="Haridas S."/>
            <person name="Hughes K."/>
            <person name="Justo A."/>
            <person name="Karasinski D."/>
            <person name="Kautmanova I."/>
            <person name="Kiss B."/>
            <person name="Kocsube S."/>
            <person name="Kotiranta H."/>
            <person name="LaButti K.M."/>
            <person name="Lechner B.E."/>
            <person name="Liimatainen K."/>
            <person name="Lipzen A."/>
            <person name="Lukacs Z."/>
            <person name="Mihaltcheva S."/>
            <person name="Morgado L.N."/>
            <person name="Niskanen T."/>
            <person name="Noordeloos M.E."/>
            <person name="Ohm R.A."/>
            <person name="Ortiz-Santana B."/>
            <person name="Ovrebo C."/>
            <person name="Racz N."/>
            <person name="Riley R."/>
            <person name="Savchenko A."/>
            <person name="Shiryaev A."/>
            <person name="Soop K."/>
            <person name="Spirin V."/>
            <person name="Szebenyi C."/>
            <person name="Tomsovsky M."/>
            <person name="Tulloss R.E."/>
            <person name="Uehling J."/>
            <person name="Grigoriev I.V."/>
            <person name="Vagvolgyi C."/>
            <person name="Papp T."/>
            <person name="Martin F.M."/>
            <person name="Miettinen O."/>
            <person name="Hibbett D.S."/>
            <person name="Nagy L.G."/>
        </authorList>
    </citation>
    <scope>NUCLEOTIDE SEQUENCE [LARGE SCALE GENOMIC DNA]</scope>
    <source>
        <strain evidence="1 2">NL-1719</strain>
    </source>
</reference>
<organism evidence="1 2">
    <name type="scientific">Pluteus cervinus</name>
    <dbReference type="NCBI Taxonomy" id="181527"/>
    <lineage>
        <taxon>Eukaryota</taxon>
        <taxon>Fungi</taxon>
        <taxon>Dikarya</taxon>
        <taxon>Basidiomycota</taxon>
        <taxon>Agaricomycotina</taxon>
        <taxon>Agaricomycetes</taxon>
        <taxon>Agaricomycetidae</taxon>
        <taxon>Agaricales</taxon>
        <taxon>Pluteineae</taxon>
        <taxon>Pluteaceae</taxon>
        <taxon>Pluteus</taxon>
    </lineage>
</organism>
<keyword evidence="1" id="KW-0378">Hydrolase</keyword>
<dbReference type="Proteomes" id="UP000308600">
    <property type="component" value="Unassembled WGS sequence"/>
</dbReference>
<name>A0ACD3A9C4_9AGAR</name>
<gene>
    <name evidence="1" type="ORF">BDN72DRAFT_872519</name>
</gene>
<protein>
    <submittedName>
        <fullName evidence="1">P-loop containing nucleoside triphosphate hydrolase protein</fullName>
    </submittedName>
</protein>
<sequence>MHSIADDLPMIYYATYSILNPSKFSIASIATLQQSSALIRGSFDYMQWLVQRFRSHILEVKRLYALEQIEPTVKEGVLPYPPQESEKPRGMSFDLKDVSFSYPTTKTKEPALKDISCSIKSGQMVVIVGANGSGKSTLIKLLNRLYDPTSGTIMVDGNEISSYRLEDYRSSVATLTQDHTIFGINIGENIGLGHTDRVDDEALIMKAAGQGGATEVIKKFKDGLATSLRPYNSAYGVHVSEYEDTPLGRALKKMEKTVTVSGGEKQRIVASRTFMRFESGRITFVAVDEPSSAMDPEAEFQLFKNLRSWRDGKTMIFVTHRFGHLTKHADLILCMKEGTLVESGTHEQLMTLAGEYSKLYKIQAEAFEAPVPEPAKIDDSAI</sequence>
<evidence type="ECO:0000313" key="2">
    <source>
        <dbReference type="Proteomes" id="UP000308600"/>
    </source>
</evidence>
<evidence type="ECO:0000313" key="1">
    <source>
        <dbReference type="EMBL" id="TFK62463.1"/>
    </source>
</evidence>
<accession>A0ACD3A9C4</accession>
<dbReference type="EMBL" id="ML208579">
    <property type="protein sequence ID" value="TFK62463.1"/>
    <property type="molecule type" value="Genomic_DNA"/>
</dbReference>